<feature type="domain" description="Retrotransposon gag" evidence="2">
    <location>
        <begin position="300"/>
        <end position="388"/>
    </location>
</feature>
<dbReference type="PANTHER" id="PTHR33223:SF10">
    <property type="entry name" value="AMINOTRANSFERASE-LIKE PLANT MOBILE DOMAIN-CONTAINING PROTEIN"/>
    <property type="match status" value="1"/>
</dbReference>
<evidence type="ECO:0000256" key="1">
    <source>
        <dbReference type="SAM" id="MobiDB-lite"/>
    </source>
</evidence>
<dbReference type="EMBL" id="UZAU01000650">
    <property type="status" value="NOT_ANNOTATED_CDS"/>
    <property type="molecule type" value="Genomic_DNA"/>
</dbReference>
<organism evidence="3 4">
    <name type="scientific">Cannabis sativa</name>
    <name type="common">Hemp</name>
    <name type="synonym">Marijuana</name>
    <dbReference type="NCBI Taxonomy" id="3483"/>
    <lineage>
        <taxon>Eukaryota</taxon>
        <taxon>Viridiplantae</taxon>
        <taxon>Streptophyta</taxon>
        <taxon>Embryophyta</taxon>
        <taxon>Tracheophyta</taxon>
        <taxon>Spermatophyta</taxon>
        <taxon>Magnoliopsida</taxon>
        <taxon>eudicotyledons</taxon>
        <taxon>Gunneridae</taxon>
        <taxon>Pentapetalae</taxon>
        <taxon>rosids</taxon>
        <taxon>fabids</taxon>
        <taxon>Rosales</taxon>
        <taxon>Cannabaceae</taxon>
        <taxon>Cannabis</taxon>
    </lineage>
</organism>
<dbReference type="Gramene" id="evm.model.07.935">
    <property type="protein sequence ID" value="cds.evm.model.07.935"/>
    <property type="gene ID" value="evm.TU.07.935"/>
</dbReference>
<dbReference type="Pfam" id="PF03732">
    <property type="entry name" value="Retrotrans_gag"/>
    <property type="match status" value="1"/>
</dbReference>
<name>A0A803Q729_CANSA</name>
<feature type="region of interest" description="Disordered" evidence="1">
    <location>
        <begin position="24"/>
        <end position="64"/>
    </location>
</feature>
<sequence length="399" mass="45363">MVFPLENSSIYFFSTTMVFGTRRTNYEEDNEVPREINQPQSEGTFVPPQPHGERTSRERPPVRSIHVHEVFQENDTLRARSAESLYHNRELQEQAQRHGDQPHVPINPSPPRRRRGRPRREDVPLNNPTRRGDHQPLPNIEAHARHAQKTHVPLHGDGYETHGTQTVPPNYENNNMGGEERRAHPSPIRALVSPIKYPDPSIGTTSQEPRQSTSRGNAPHAQPPRRHRGHATACEDCARYDSDEEPEPYSPRILALPYLQGFKMPTTTKYDGSTDPGVHISDFNTLMRAHQVVDDLRCVLFLVTLTGVAKTWFKKFKRHSITSWDQLSRDFKKELCAAKARNLEFSSLANLKQQPGKSLRAYINRFNAEAAKARDVDDSGRLMALGAGITNGSQFWDSL</sequence>
<evidence type="ECO:0000259" key="2">
    <source>
        <dbReference type="Pfam" id="PF03732"/>
    </source>
</evidence>
<feature type="compositionally biased region" description="Basic and acidic residues" evidence="1">
    <location>
        <begin position="51"/>
        <end position="64"/>
    </location>
</feature>
<dbReference type="EnsemblPlants" id="evm.model.07.935">
    <property type="protein sequence ID" value="cds.evm.model.07.935"/>
    <property type="gene ID" value="evm.TU.07.935"/>
</dbReference>
<reference evidence="3" key="1">
    <citation type="submission" date="2018-11" db="EMBL/GenBank/DDBJ databases">
        <authorList>
            <person name="Grassa J C."/>
        </authorList>
    </citation>
    <scope>NUCLEOTIDE SEQUENCE [LARGE SCALE GENOMIC DNA]</scope>
</reference>
<dbReference type="OMA" id="GHATACE"/>
<accession>A0A803Q729</accession>
<feature type="compositionally biased region" description="Polar residues" evidence="1">
    <location>
        <begin position="162"/>
        <end position="176"/>
    </location>
</feature>
<protein>
    <recommendedName>
        <fullName evidence="2">Retrotransposon gag domain-containing protein</fullName>
    </recommendedName>
</protein>
<keyword evidence="4" id="KW-1185">Reference proteome</keyword>
<feature type="compositionally biased region" description="Basic and acidic residues" evidence="1">
    <location>
        <begin position="91"/>
        <end position="101"/>
    </location>
</feature>
<feature type="region of interest" description="Disordered" evidence="1">
    <location>
        <begin position="159"/>
        <end position="232"/>
    </location>
</feature>
<dbReference type="PANTHER" id="PTHR33223">
    <property type="entry name" value="CCHC-TYPE DOMAIN-CONTAINING PROTEIN"/>
    <property type="match status" value="1"/>
</dbReference>
<evidence type="ECO:0000313" key="4">
    <source>
        <dbReference type="Proteomes" id="UP000596661"/>
    </source>
</evidence>
<evidence type="ECO:0000313" key="3">
    <source>
        <dbReference type="EnsemblPlants" id="cds.evm.model.07.935"/>
    </source>
</evidence>
<dbReference type="AlphaFoldDB" id="A0A803Q729"/>
<dbReference type="Proteomes" id="UP000596661">
    <property type="component" value="Chromosome 7"/>
</dbReference>
<dbReference type="InterPro" id="IPR005162">
    <property type="entry name" value="Retrotrans_gag_dom"/>
</dbReference>
<proteinExistence type="predicted"/>
<reference evidence="3" key="2">
    <citation type="submission" date="2021-03" db="UniProtKB">
        <authorList>
            <consortium name="EnsemblPlants"/>
        </authorList>
    </citation>
    <scope>IDENTIFICATION</scope>
</reference>
<feature type="compositionally biased region" description="Polar residues" evidence="1">
    <location>
        <begin position="202"/>
        <end position="216"/>
    </location>
</feature>
<feature type="region of interest" description="Disordered" evidence="1">
    <location>
        <begin position="91"/>
        <end position="137"/>
    </location>
</feature>